<evidence type="ECO:0000313" key="2">
    <source>
        <dbReference type="EMBL" id="KRM75721.1"/>
    </source>
</evidence>
<feature type="transmembrane region" description="Helical" evidence="1">
    <location>
        <begin position="59"/>
        <end position="83"/>
    </location>
</feature>
<dbReference type="InterPro" id="IPR024515">
    <property type="entry name" value="DUF3397"/>
</dbReference>
<protein>
    <submittedName>
        <fullName evidence="2">Uncharacterized protein</fullName>
    </submittedName>
</protein>
<evidence type="ECO:0000313" key="3">
    <source>
        <dbReference type="Proteomes" id="UP000051845"/>
    </source>
</evidence>
<dbReference type="Pfam" id="PF11877">
    <property type="entry name" value="DUF3397"/>
    <property type="match status" value="1"/>
</dbReference>
<dbReference type="PATRIC" id="fig|1423733.4.peg.2230"/>
<feature type="transmembrane region" description="Helical" evidence="1">
    <location>
        <begin position="6"/>
        <end position="24"/>
    </location>
</feature>
<dbReference type="AlphaFoldDB" id="A0A0R2BHC1"/>
<feature type="transmembrane region" description="Helical" evidence="1">
    <location>
        <begin position="36"/>
        <end position="53"/>
    </location>
</feature>
<name>A0A0R2BHC1_SECCO</name>
<accession>A0A0R2BHC1</accession>
<keyword evidence="1" id="KW-0472">Membrane</keyword>
<organism evidence="2 3">
    <name type="scientific">Secundilactobacillus collinoides DSM 20515 = JCM 1123</name>
    <dbReference type="NCBI Taxonomy" id="1423733"/>
    <lineage>
        <taxon>Bacteria</taxon>
        <taxon>Bacillati</taxon>
        <taxon>Bacillota</taxon>
        <taxon>Bacilli</taxon>
        <taxon>Lactobacillales</taxon>
        <taxon>Lactobacillaceae</taxon>
        <taxon>Secundilactobacillus</taxon>
    </lineage>
</organism>
<comment type="caution">
    <text evidence="2">The sequence shown here is derived from an EMBL/GenBank/DDBJ whole genome shotgun (WGS) entry which is preliminary data.</text>
</comment>
<feature type="transmembrane region" description="Helical" evidence="1">
    <location>
        <begin position="95"/>
        <end position="118"/>
    </location>
</feature>
<dbReference type="EMBL" id="AYYR01000044">
    <property type="protein sequence ID" value="KRM75721.1"/>
    <property type="molecule type" value="Genomic_DNA"/>
</dbReference>
<evidence type="ECO:0000256" key="1">
    <source>
        <dbReference type="SAM" id="Phobius"/>
    </source>
</evidence>
<proteinExistence type="predicted"/>
<dbReference type="Proteomes" id="UP000051845">
    <property type="component" value="Unassembled WGS sequence"/>
</dbReference>
<reference evidence="2 3" key="1">
    <citation type="journal article" date="2015" name="Genome Announc.">
        <title>Expanding the biotechnology potential of lactobacilli through comparative genomics of 213 strains and associated genera.</title>
        <authorList>
            <person name="Sun Z."/>
            <person name="Harris H.M."/>
            <person name="McCann A."/>
            <person name="Guo C."/>
            <person name="Argimon S."/>
            <person name="Zhang W."/>
            <person name="Yang X."/>
            <person name="Jeffery I.B."/>
            <person name="Cooney J.C."/>
            <person name="Kagawa T.F."/>
            <person name="Liu W."/>
            <person name="Song Y."/>
            <person name="Salvetti E."/>
            <person name="Wrobel A."/>
            <person name="Rasinkangas P."/>
            <person name="Parkhill J."/>
            <person name="Rea M.C."/>
            <person name="O'Sullivan O."/>
            <person name="Ritari J."/>
            <person name="Douillard F.P."/>
            <person name="Paul Ross R."/>
            <person name="Yang R."/>
            <person name="Briner A.E."/>
            <person name="Felis G.E."/>
            <person name="de Vos W.M."/>
            <person name="Barrangou R."/>
            <person name="Klaenhammer T.R."/>
            <person name="Caufield P.W."/>
            <person name="Cui Y."/>
            <person name="Zhang H."/>
            <person name="O'Toole P.W."/>
        </authorList>
    </citation>
    <scope>NUCLEOTIDE SEQUENCE [LARGE SCALE GENOMIC DNA]</scope>
    <source>
        <strain evidence="2 3">DSM 20515</strain>
    </source>
</reference>
<keyword evidence="1" id="KW-0812">Transmembrane</keyword>
<sequence>MKRLTNPLIQIVVLLVVLVVWQLLKRIKPLSKMKNGPLLDLIPVILLAFMWFLTHSWDAPWFATVICIWMIGAIFLTIVWGLARGEILWDQFLLLFWRASLIFLTIAYLVTISASFWIV</sequence>
<gene>
    <name evidence="2" type="ORF">FC82_GL002124</name>
</gene>
<keyword evidence="1" id="KW-1133">Transmembrane helix</keyword>